<dbReference type="AlphaFoldDB" id="A0A1Q2LIR7"/>
<dbReference type="Pfam" id="PF18025">
    <property type="entry name" value="FucT_N"/>
    <property type="match status" value="1"/>
</dbReference>
<gene>
    <name evidence="6" type="ORF">XJ32_07195</name>
</gene>
<reference evidence="6 7" key="1">
    <citation type="submission" date="2017-02" db="EMBL/GenBank/DDBJ databases">
        <title>Whole genome sequencing of Helicobacter bilis strain AAQJH.</title>
        <authorList>
            <person name="Conlan S."/>
            <person name="Thomas P.J."/>
            <person name="Mullikin J."/>
            <person name="Palmore T.N."/>
            <person name="Frank K.M."/>
            <person name="Segre J.A."/>
        </authorList>
    </citation>
    <scope>NUCLEOTIDE SEQUENCE [LARGE SCALE GENOMIC DNA]</scope>
    <source>
        <strain evidence="6 7">AAQJH</strain>
    </source>
</reference>
<dbReference type="SUPFAM" id="SSF53756">
    <property type="entry name" value="UDP-Glycosyltransferase/glycogen phosphorylase"/>
    <property type="match status" value="2"/>
</dbReference>
<evidence type="ECO:0000256" key="3">
    <source>
        <dbReference type="ARBA" id="ARBA00022679"/>
    </source>
</evidence>
<evidence type="ECO:0000259" key="4">
    <source>
        <dbReference type="Pfam" id="PF00852"/>
    </source>
</evidence>
<keyword evidence="3 6" id="KW-0808">Transferase</keyword>
<dbReference type="Pfam" id="PF00852">
    <property type="entry name" value="Glyco_transf_10"/>
    <property type="match status" value="1"/>
</dbReference>
<dbReference type="EMBL" id="CP019645">
    <property type="protein sequence ID" value="AQQ59907.1"/>
    <property type="molecule type" value="Genomic_DNA"/>
</dbReference>
<accession>A0A1Q2LIR7</accession>
<feature type="domain" description="Alpha-(1,3)-fucosyltransferase FucT N-terminal" evidence="5">
    <location>
        <begin position="20"/>
        <end position="99"/>
    </location>
</feature>
<dbReference type="InterPro" id="IPR038577">
    <property type="entry name" value="GT10-like_C_sf"/>
</dbReference>
<dbReference type="PANTHER" id="PTHR11929:SF194">
    <property type="entry name" value="ALPHA-(1,3)-FUCOSYLTRANSFERASE 10"/>
    <property type="match status" value="1"/>
</dbReference>
<evidence type="ECO:0000313" key="7">
    <source>
        <dbReference type="Proteomes" id="UP000188298"/>
    </source>
</evidence>
<feature type="domain" description="Fucosyltransferase C-terminal" evidence="4">
    <location>
        <begin position="121"/>
        <end position="210"/>
    </location>
</feature>
<dbReference type="InterPro" id="IPR041058">
    <property type="entry name" value="FucT_N"/>
</dbReference>
<keyword evidence="2 6" id="KW-0328">Glycosyltransferase</keyword>
<protein>
    <submittedName>
        <fullName evidence="6">Alpha-1,3-fucosyltransferase</fullName>
    </submittedName>
</protein>
<dbReference type="GO" id="GO:0016020">
    <property type="term" value="C:membrane"/>
    <property type="evidence" value="ECO:0007669"/>
    <property type="project" value="InterPro"/>
</dbReference>
<evidence type="ECO:0000259" key="5">
    <source>
        <dbReference type="Pfam" id="PF18025"/>
    </source>
</evidence>
<dbReference type="RefSeq" id="WP_077388842.1">
    <property type="nucleotide sequence ID" value="NZ_CP019645.1"/>
</dbReference>
<name>A0A1Q2LIR7_9HELI</name>
<dbReference type="GO" id="GO:0008417">
    <property type="term" value="F:fucosyltransferase activity"/>
    <property type="evidence" value="ECO:0007669"/>
    <property type="project" value="InterPro"/>
</dbReference>
<proteinExistence type="inferred from homology"/>
<sequence>MNKRVLNMRILDWWNEDNEVNFYSNALIQLLQQKYDVAYSNTPDFILCGPFGYKHLEYDCVRIFYTGENVRPDFNLVDYAISFDYAVFEDRHLHAPLIFFNTYRSKELQNTLKSRIHLSKYKTKFCGFVASNGYMTEMRDNFFEALCAYKNVDSGGKWKNNIGTSVDDKIEWLKSYKFNICFENGSYPGYLTEKLFDAFMSGCVPIYWGDTSLRCGIDKECNETSNKDSKKDISPEVCTSNFFTRNYKYDENLDSNAMGGGGEYGIFDTRIPNIPPYLFDYKINPKAFINAHEFPTFKDLIDEIKRIDDNDKAFRDMLNEPIFLDDFDPQEFYSQRVFHFLDYIVSQGPTCAKRIGRGSYLQRKENVMKTCPYNIDSSITPKFMHYCMKHRNFIENIRKISEFPRDIIRIMRGK</sequence>
<evidence type="ECO:0000256" key="2">
    <source>
        <dbReference type="ARBA" id="ARBA00022676"/>
    </source>
</evidence>
<dbReference type="InterPro" id="IPR055270">
    <property type="entry name" value="Glyco_tran_10_C"/>
</dbReference>
<comment type="similarity">
    <text evidence="1">Belongs to the glycosyltransferase 10 family.</text>
</comment>
<dbReference type="PANTHER" id="PTHR11929">
    <property type="entry name" value="ALPHA- 1,3 -FUCOSYLTRANSFERASE"/>
    <property type="match status" value="1"/>
</dbReference>
<dbReference type="KEGG" id="hbl:XJ32_07195"/>
<dbReference type="InterPro" id="IPR001503">
    <property type="entry name" value="Glyco_trans_10"/>
</dbReference>
<dbReference type="Gene3D" id="3.40.50.11660">
    <property type="entry name" value="Glycosyl transferase family 10, C-terminal domain"/>
    <property type="match status" value="2"/>
</dbReference>
<evidence type="ECO:0000313" key="6">
    <source>
        <dbReference type="EMBL" id="AQQ59907.1"/>
    </source>
</evidence>
<organism evidence="6 7">
    <name type="scientific">Helicobacter bilis</name>
    <dbReference type="NCBI Taxonomy" id="37372"/>
    <lineage>
        <taxon>Bacteria</taxon>
        <taxon>Pseudomonadati</taxon>
        <taxon>Campylobacterota</taxon>
        <taxon>Epsilonproteobacteria</taxon>
        <taxon>Campylobacterales</taxon>
        <taxon>Helicobacteraceae</taxon>
        <taxon>Helicobacter</taxon>
    </lineage>
</organism>
<evidence type="ECO:0000256" key="1">
    <source>
        <dbReference type="ARBA" id="ARBA00008919"/>
    </source>
</evidence>
<dbReference type="Proteomes" id="UP000188298">
    <property type="component" value="Chromosome"/>
</dbReference>